<evidence type="ECO:0000256" key="3">
    <source>
        <dbReference type="ARBA" id="ARBA00022840"/>
    </source>
</evidence>
<comment type="caution">
    <text evidence="5">The sequence shown here is derived from an EMBL/GenBank/DDBJ whole genome shotgun (WGS) entry which is preliminary data.</text>
</comment>
<dbReference type="PANTHER" id="PTHR45772:SF8">
    <property type="entry name" value="HIGH-AFFINITY BRANCHED-CHAIN AMINO ACID TRANSPORT ATP-BINDING PROTEIN"/>
    <property type="match status" value="1"/>
</dbReference>
<evidence type="ECO:0000313" key="5">
    <source>
        <dbReference type="EMBL" id="KKN76549.1"/>
    </source>
</evidence>
<gene>
    <name evidence="5" type="ORF">LCGC14_0369200</name>
</gene>
<dbReference type="Gene3D" id="3.40.50.300">
    <property type="entry name" value="P-loop containing nucleotide triphosphate hydrolases"/>
    <property type="match status" value="1"/>
</dbReference>
<dbReference type="PANTHER" id="PTHR45772">
    <property type="entry name" value="CONSERVED COMPONENT OF ABC TRANSPORTER FOR NATURAL AMINO ACIDS-RELATED"/>
    <property type="match status" value="1"/>
</dbReference>
<evidence type="ECO:0000259" key="4">
    <source>
        <dbReference type="PROSITE" id="PS50893"/>
    </source>
</evidence>
<keyword evidence="1" id="KW-0813">Transport</keyword>
<reference evidence="5" key="1">
    <citation type="journal article" date="2015" name="Nature">
        <title>Complex archaea that bridge the gap between prokaryotes and eukaryotes.</title>
        <authorList>
            <person name="Spang A."/>
            <person name="Saw J.H."/>
            <person name="Jorgensen S.L."/>
            <person name="Zaremba-Niedzwiedzka K."/>
            <person name="Martijn J."/>
            <person name="Lind A.E."/>
            <person name="van Eijk R."/>
            <person name="Schleper C."/>
            <person name="Guy L."/>
            <person name="Ettema T.J."/>
        </authorList>
    </citation>
    <scope>NUCLEOTIDE SEQUENCE</scope>
</reference>
<dbReference type="SMART" id="SM00382">
    <property type="entry name" value="AAA"/>
    <property type="match status" value="1"/>
</dbReference>
<accession>A0A0F9TBI7</accession>
<sequence>MTILRAEKLYKHFDGVKVAQDVNFSMEHGEIRCLIGPNGAGKSTFFKLVLGEHQPSSGEIYFSDQKITKLRSFERVKQGIAVKFQVPGIFSELSVWQNMQIAVQNHLHGDSMTAAIDKALAFVRLTDKAGELAGELSHGEQQWLEIGMAVSTEPRLLLLDEPTAGMTPEETARTGEMIQELNRKGMSVLAVEHDMEFVRQIAHKVTVLNFGEIFAEGTINEIEANEEVARIYLGTADDDE</sequence>
<dbReference type="Pfam" id="PF00005">
    <property type="entry name" value="ABC_tran"/>
    <property type="match status" value="1"/>
</dbReference>
<evidence type="ECO:0000256" key="2">
    <source>
        <dbReference type="ARBA" id="ARBA00022741"/>
    </source>
</evidence>
<proteinExistence type="predicted"/>
<dbReference type="EMBL" id="LAZR01000294">
    <property type="protein sequence ID" value="KKN76549.1"/>
    <property type="molecule type" value="Genomic_DNA"/>
</dbReference>
<name>A0A0F9TBI7_9ZZZZ</name>
<dbReference type="InterPro" id="IPR003439">
    <property type="entry name" value="ABC_transporter-like_ATP-bd"/>
</dbReference>
<dbReference type="InterPro" id="IPR003593">
    <property type="entry name" value="AAA+_ATPase"/>
</dbReference>
<keyword evidence="3" id="KW-0067">ATP-binding</keyword>
<dbReference type="GO" id="GO:0016887">
    <property type="term" value="F:ATP hydrolysis activity"/>
    <property type="evidence" value="ECO:0007669"/>
    <property type="project" value="InterPro"/>
</dbReference>
<dbReference type="AlphaFoldDB" id="A0A0F9TBI7"/>
<dbReference type="SUPFAM" id="SSF52540">
    <property type="entry name" value="P-loop containing nucleoside triphosphate hydrolases"/>
    <property type="match status" value="1"/>
</dbReference>
<dbReference type="GO" id="GO:0005524">
    <property type="term" value="F:ATP binding"/>
    <property type="evidence" value="ECO:0007669"/>
    <property type="project" value="UniProtKB-KW"/>
</dbReference>
<protein>
    <recommendedName>
        <fullName evidence="4">ABC transporter domain-containing protein</fullName>
    </recommendedName>
</protein>
<feature type="domain" description="ABC transporter" evidence="4">
    <location>
        <begin position="4"/>
        <end position="235"/>
    </location>
</feature>
<dbReference type="GO" id="GO:0005886">
    <property type="term" value="C:plasma membrane"/>
    <property type="evidence" value="ECO:0007669"/>
    <property type="project" value="TreeGrafter"/>
</dbReference>
<keyword evidence="2" id="KW-0547">Nucleotide-binding</keyword>
<dbReference type="PROSITE" id="PS50893">
    <property type="entry name" value="ABC_TRANSPORTER_2"/>
    <property type="match status" value="1"/>
</dbReference>
<dbReference type="InterPro" id="IPR027417">
    <property type="entry name" value="P-loop_NTPase"/>
</dbReference>
<evidence type="ECO:0000256" key="1">
    <source>
        <dbReference type="ARBA" id="ARBA00022448"/>
    </source>
</evidence>
<dbReference type="InterPro" id="IPR051120">
    <property type="entry name" value="ABC_AA/LPS_Transport"/>
</dbReference>
<organism evidence="5">
    <name type="scientific">marine sediment metagenome</name>
    <dbReference type="NCBI Taxonomy" id="412755"/>
    <lineage>
        <taxon>unclassified sequences</taxon>
        <taxon>metagenomes</taxon>
        <taxon>ecological metagenomes</taxon>
    </lineage>
</organism>
<dbReference type="CDD" id="cd03219">
    <property type="entry name" value="ABC_Mj1267_LivG_branched"/>
    <property type="match status" value="1"/>
</dbReference>